<dbReference type="EMBL" id="CP011391">
    <property type="protein sequence ID" value="AMK53662.1"/>
    <property type="molecule type" value="Genomic_DNA"/>
</dbReference>
<gene>
    <name evidence="1" type="ORF">AALO17_05280</name>
</gene>
<protein>
    <recommendedName>
        <fullName evidence="3">Prevent-host-death protein</fullName>
    </recommendedName>
</protein>
<reference evidence="1 2" key="1">
    <citation type="journal article" date="2016" name="Gut Pathog.">
        <title>Whole genome sequencing of "Faecalibaculum rodentium" ALO17, isolated from C57BL/6J laboratory mouse feces.</title>
        <authorList>
            <person name="Lim S."/>
            <person name="Chang D.H."/>
            <person name="Ahn S."/>
            <person name="Kim B.C."/>
        </authorList>
    </citation>
    <scope>NUCLEOTIDE SEQUENCE [LARGE SCALE GENOMIC DNA]</scope>
    <source>
        <strain evidence="1 2">Alo17</strain>
    </source>
</reference>
<evidence type="ECO:0000313" key="1">
    <source>
        <dbReference type="EMBL" id="AMK53662.1"/>
    </source>
</evidence>
<dbReference type="AlphaFoldDB" id="A0A140DSN5"/>
<sequence length="54" mass="6398">MIQVISKDELNAMPVMEQQPLLVMEYGDRYIICTMDEYTYMTNDIESYAERIQA</sequence>
<dbReference type="Proteomes" id="UP000069771">
    <property type="component" value="Chromosome"/>
</dbReference>
<organism evidence="1 2">
    <name type="scientific">Faecalibaculum rodentium</name>
    <dbReference type="NCBI Taxonomy" id="1702221"/>
    <lineage>
        <taxon>Bacteria</taxon>
        <taxon>Bacillati</taxon>
        <taxon>Bacillota</taxon>
        <taxon>Erysipelotrichia</taxon>
        <taxon>Erysipelotrichales</taxon>
        <taxon>Erysipelotrichaceae</taxon>
        <taxon>Faecalibaculum</taxon>
    </lineage>
</organism>
<name>A0A140DSN5_9FIRM</name>
<dbReference type="RefSeq" id="WP_158507679.1">
    <property type="nucleotide sequence ID" value="NZ_CAJTBG010000004.1"/>
</dbReference>
<keyword evidence="2" id="KW-1185">Reference proteome</keyword>
<dbReference type="GeneID" id="78479300"/>
<accession>A0A140DSN5</accession>
<proteinExistence type="predicted"/>
<dbReference type="KEGG" id="fro:AALO17_05280"/>
<evidence type="ECO:0000313" key="2">
    <source>
        <dbReference type="Proteomes" id="UP000069771"/>
    </source>
</evidence>
<evidence type="ECO:0008006" key="3">
    <source>
        <dbReference type="Google" id="ProtNLM"/>
    </source>
</evidence>